<evidence type="ECO:0000256" key="1">
    <source>
        <dbReference type="ARBA" id="ARBA00022490"/>
    </source>
</evidence>
<evidence type="ECO:0000256" key="5">
    <source>
        <dbReference type="ARBA" id="ARBA00023204"/>
    </source>
</evidence>
<comment type="function">
    <text evidence="6">The RuvA-RuvB-RuvC complex processes Holliday junction (HJ) DNA during genetic recombination and DNA repair, while the RuvA-RuvB complex plays an important role in the rescue of blocked DNA replication forks via replication fork reversal (RFR). RuvA specifically binds to HJ cruciform DNA, conferring on it an open structure. The RuvB hexamer acts as an ATP-dependent pump, pulling dsDNA into and through the RuvAB complex. HJ branch migration allows RuvC to scan DNA until it finds its consensus sequence, where it cleaves and resolves the cruciform DNA.</text>
</comment>
<feature type="domain" description="Helix-hairpin-helix DNA-binding motif class 1" evidence="7">
    <location>
        <begin position="72"/>
        <end position="91"/>
    </location>
</feature>
<feature type="region of interest" description="Domain III" evidence="6">
    <location>
        <begin position="145"/>
        <end position="193"/>
    </location>
</feature>
<dbReference type="InterPro" id="IPR012340">
    <property type="entry name" value="NA-bd_OB-fold"/>
</dbReference>
<sequence>MFEYIKGELADLTPTSAIIENNGIGYFIHISLNTYSQLSGQKTVQLYLHQVVREDAHMLYGFIDTREREIFRHLISVSGVGVNTARVMISSLSPAEIQTAILSNNAKTLQGVKGIGAKSAQRIIIELKDKLGKESEILEISLPQDNTNKEEALSALVMLGFAKNAAYKVVDKIYTANPTSNVEDLIKLALKQL</sequence>
<dbReference type="GO" id="GO:0005524">
    <property type="term" value="F:ATP binding"/>
    <property type="evidence" value="ECO:0007669"/>
    <property type="project" value="InterPro"/>
</dbReference>
<reference evidence="8 9" key="1">
    <citation type="submission" date="2018-09" db="EMBL/GenBank/DDBJ databases">
        <title>Genomic Encyclopedia of Archaeal and Bacterial Type Strains, Phase II (KMG-II): from individual species to whole genera.</title>
        <authorList>
            <person name="Goeker M."/>
        </authorList>
    </citation>
    <scope>NUCLEOTIDE SEQUENCE [LARGE SCALE GENOMIC DNA]</scope>
    <source>
        <strain evidence="8 9">DSM 21950</strain>
    </source>
</reference>
<keyword evidence="9" id="KW-1185">Reference proteome</keyword>
<dbReference type="GO" id="GO:0006281">
    <property type="term" value="P:DNA repair"/>
    <property type="evidence" value="ECO:0007669"/>
    <property type="project" value="UniProtKB-UniRule"/>
</dbReference>
<comment type="domain">
    <text evidence="6">Has three domains with a flexible linker between the domains II and III and assumes an 'L' shape. Domain III is highly mobile and contacts RuvB.</text>
</comment>
<protein>
    <recommendedName>
        <fullName evidence="6">Holliday junction branch migration complex subunit RuvA</fullName>
    </recommendedName>
</protein>
<comment type="similarity">
    <text evidence="6">Belongs to the RuvA family.</text>
</comment>
<comment type="subunit">
    <text evidence="6">Homotetramer. Forms an RuvA(8)-RuvB(12)-Holliday junction (HJ) complex. HJ DNA is sandwiched between 2 RuvA tetramers; dsDNA enters through RuvA and exits via RuvB. An RuvB hexamer assembles on each DNA strand where it exits the tetramer. Each RuvB hexamer is contacted by two RuvA subunits (via domain III) on 2 adjacent RuvB subunits; this complex drives branch migration. In the full resolvosome a probable DNA-RuvA(4)-RuvB(12)-RuvC(2) complex forms which resolves the HJ.</text>
</comment>
<dbReference type="Proteomes" id="UP000284531">
    <property type="component" value="Unassembled WGS sequence"/>
</dbReference>
<dbReference type="OrthoDB" id="5293449at2"/>
<accession>A0A419WXC2</accession>
<dbReference type="Gene3D" id="1.10.150.20">
    <property type="entry name" value="5' to 3' exonuclease, C-terminal subdomain"/>
    <property type="match status" value="1"/>
</dbReference>
<name>A0A419WXC2_9BACT</name>
<organism evidence="8 9">
    <name type="scientific">Marinifilum flexuosum</name>
    <dbReference type="NCBI Taxonomy" id="1117708"/>
    <lineage>
        <taxon>Bacteria</taxon>
        <taxon>Pseudomonadati</taxon>
        <taxon>Bacteroidota</taxon>
        <taxon>Bacteroidia</taxon>
        <taxon>Marinilabiliales</taxon>
        <taxon>Marinifilaceae</taxon>
    </lineage>
</organism>
<comment type="caution">
    <text evidence="6">Lacks conserved residue(s) required for the propagation of feature annotation.</text>
</comment>
<keyword evidence="4 6" id="KW-0233">DNA recombination</keyword>
<keyword evidence="8" id="KW-0347">Helicase</keyword>
<dbReference type="InterPro" id="IPR013849">
    <property type="entry name" value="DNA_helicase_Holl-junc_RuvA_I"/>
</dbReference>
<keyword evidence="8" id="KW-0378">Hydrolase</keyword>
<dbReference type="GO" id="GO:0048476">
    <property type="term" value="C:Holliday junction resolvase complex"/>
    <property type="evidence" value="ECO:0007669"/>
    <property type="project" value="UniProtKB-UniRule"/>
</dbReference>
<feature type="domain" description="Helix-hairpin-helix DNA-binding motif class 1" evidence="7">
    <location>
        <begin position="107"/>
        <end position="126"/>
    </location>
</feature>
<keyword evidence="2 6" id="KW-0227">DNA damage</keyword>
<dbReference type="Pfam" id="PF01330">
    <property type="entry name" value="RuvA_N"/>
    <property type="match status" value="1"/>
</dbReference>
<dbReference type="InterPro" id="IPR036267">
    <property type="entry name" value="RuvA_C_sf"/>
</dbReference>
<dbReference type="InterPro" id="IPR003583">
    <property type="entry name" value="Hlx-hairpin-Hlx_DNA-bd_motif"/>
</dbReference>
<evidence type="ECO:0000256" key="6">
    <source>
        <dbReference type="HAMAP-Rule" id="MF_00031"/>
    </source>
</evidence>
<dbReference type="HAMAP" id="MF_00031">
    <property type="entry name" value="DNA_HJ_migration_RuvA"/>
    <property type="match status" value="1"/>
</dbReference>
<dbReference type="SUPFAM" id="SSF46929">
    <property type="entry name" value="DNA helicase RuvA subunit, C-terminal domain"/>
    <property type="match status" value="1"/>
</dbReference>
<evidence type="ECO:0000259" key="7">
    <source>
        <dbReference type="SMART" id="SM00278"/>
    </source>
</evidence>
<proteinExistence type="inferred from homology"/>
<keyword evidence="5 6" id="KW-0234">DNA repair</keyword>
<comment type="subcellular location">
    <subcellularLocation>
        <location evidence="6">Cytoplasm</location>
    </subcellularLocation>
</comment>
<dbReference type="GO" id="GO:0005737">
    <property type="term" value="C:cytoplasm"/>
    <property type="evidence" value="ECO:0007669"/>
    <property type="project" value="UniProtKB-SubCell"/>
</dbReference>
<dbReference type="AlphaFoldDB" id="A0A419WXC2"/>
<dbReference type="InterPro" id="IPR000085">
    <property type="entry name" value="RuvA"/>
</dbReference>
<dbReference type="SMART" id="SM00278">
    <property type="entry name" value="HhH1"/>
    <property type="match status" value="2"/>
</dbReference>
<keyword evidence="8" id="KW-0067">ATP-binding</keyword>
<dbReference type="EMBL" id="RAPQ01000010">
    <property type="protein sequence ID" value="RKE00143.1"/>
    <property type="molecule type" value="Genomic_DNA"/>
</dbReference>
<dbReference type="NCBIfam" id="TIGR00084">
    <property type="entry name" value="ruvA"/>
    <property type="match status" value="1"/>
</dbReference>
<evidence type="ECO:0000256" key="4">
    <source>
        <dbReference type="ARBA" id="ARBA00023172"/>
    </source>
</evidence>
<keyword evidence="1 6" id="KW-0963">Cytoplasm</keyword>
<dbReference type="SUPFAM" id="SSF50249">
    <property type="entry name" value="Nucleic acid-binding proteins"/>
    <property type="match status" value="1"/>
</dbReference>
<dbReference type="CDD" id="cd14332">
    <property type="entry name" value="UBA_RuvA_C"/>
    <property type="match status" value="1"/>
</dbReference>
<comment type="caution">
    <text evidence="8">The sequence shown here is derived from an EMBL/GenBank/DDBJ whole genome shotgun (WGS) entry which is preliminary data.</text>
</comment>
<dbReference type="Pfam" id="PF07499">
    <property type="entry name" value="RuvA_C"/>
    <property type="match status" value="1"/>
</dbReference>
<keyword evidence="8" id="KW-0547">Nucleotide-binding</keyword>
<dbReference type="Pfam" id="PF14520">
    <property type="entry name" value="HHH_5"/>
    <property type="match status" value="1"/>
</dbReference>
<keyword evidence="3 6" id="KW-0238">DNA-binding</keyword>
<dbReference type="Gene3D" id="1.10.8.10">
    <property type="entry name" value="DNA helicase RuvA subunit, C-terminal domain"/>
    <property type="match status" value="1"/>
</dbReference>
<dbReference type="GO" id="GO:0006310">
    <property type="term" value="P:DNA recombination"/>
    <property type="evidence" value="ECO:0007669"/>
    <property type="project" value="UniProtKB-UniRule"/>
</dbReference>
<dbReference type="GO" id="GO:0009379">
    <property type="term" value="C:Holliday junction helicase complex"/>
    <property type="evidence" value="ECO:0007669"/>
    <property type="project" value="InterPro"/>
</dbReference>
<dbReference type="SUPFAM" id="SSF47781">
    <property type="entry name" value="RuvA domain 2-like"/>
    <property type="match status" value="1"/>
</dbReference>
<dbReference type="InterPro" id="IPR011114">
    <property type="entry name" value="RuvA_C"/>
</dbReference>
<evidence type="ECO:0000313" key="8">
    <source>
        <dbReference type="EMBL" id="RKE00143.1"/>
    </source>
</evidence>
<dbReference type="InterPro" id="IPR010994">
    <property type="entry name" value="RuvA_2-like"/>
</dbReference>
<evidence type="ECO:0000313" key="9">
    <source>
        <dbReference type="Proteomes" id="UP000284531"/>
    </source>
</evidence>
<evidence type="ECO:0000256" key="3">
    <source>
        <dbReference type="ARBA" id="ARBA00023125"/>
    </source>
</evidence>
<dbReference type="GO" id="GO:0000400">
    <property type="term" value="F:four-way junction DNA binding"/>
    <property type="evidence" value="ECO:0007669"/>
    <property type="project" value="UniProtKB-UniRule"/>
</dbReference>
<evidence type="ECO:0000256" key="2">
    <source>
        <dbReference type="ARBA" id="ARBA00022763"/>
    </source>
</evidence>
<dbReference type="GO" id="GO:0009378">
    <property type="term" value="F:four-way junction helicase activity"/>
    <property type="evidence" value="ECO:0007669"/>
    <property type="project" value="InterPro"/>
</dbReference>
<dbReference type="RefSeq" id="WP_120240885.1">
    <property type="nucleotide sequence ID" value="NZ_RAPQ01000010.1"/>
</dbReference>
<gene>
    <name evidence="6" type="primary">ruvA</name>
    <name evidence="8" type="ORF">BXY64_3144</name>
</gene>
<dbReference type="Gene3D" id="2.40.50.140">
    <property type="entry name" value="Nucleic acid-binding proteins"/>
    <property type="match status" value="1"/>
</dbReference>